<dbReference type="Proteomes" id="UP000292447">
    <property type="component" value="Chromosome III"/>
</dbReference>
<keyword evidence="9 10" id="KW-0472">Membrane</keyword>
<evidence type="ECO:0000313" key="12">
    <source>
        <dbReference type="Proteomes" id="UP000292447"/>
    </source>
</evidence>
<keyword evidence="12" id="KW-1185">Reference proteome</keyword>
<keyword evidence="8" id="KW-0333">Golgi apparatus</keyword>
<keyword evidence="6" id="KW-0735">Signal-anchor</keyword>
<reference evidence="12" key="1">
    <citation type="submission" date="2019-03" db="EMBL/GenBank/DDBJ databases">
        <title>Snf2 controls pulcherriminic acid biosynthesis and connects pigmentation and antifungal activity of the yeast Metschnikowia pulcherrima.</title>
        <authorList>
            <person name="Gore-Lloyd D."/>
            <person name="Sumann I."/>
            <person name="Brachmann A.O."/>
            <person name="Schneeberger K."/>
            <person name="Ortiz-Merino R.A."/>
            <person name="Moreno-Beltran M."/>
            <person name="Schlaefli M."/>
            <person name="Kirner P."/>
            <person name="Santos Kron A."/>
            <person name="Wolfe K.H."/>
            <person name="Piel J."/>
            <person name="Ahrens C.H."/>
            <person name="Henk D."/>
            <person name="Freimoser F.M."/>
        </authorList>
    </citation>
    <scope>NUCLEOTIDE SEQUENCE [LARGE SCALE GENOMIC DNA]</scope>
    <source>
        <strain evidence="12">APC 1.2</strain>
    </source>
</reference>
<dbReference type="AlphaFoldDB" id="A0A4P6XLK1"/>
<dbReference type="PANTHER" id="PTHR31646:SF1">
    <property type="entry name" value="ALPHA-1,2-MANNOSYLTRANSFERASE MNN2"/>
    <property type="match status" value="1"/>
</dbReference>
<dbReference type="InterPro" id="IPR022751">
    <property type="entry name" value="Alpha_mannosyltransferase"/>
</dbReference>
<name>A0A4P6XLK1_9ASCO</name>
<comment type="pathway">
    <text evidence="2">Protein modification; protein glycosylation.</text>
</comment>
<dbReference type="STRING" id="2163413.A0A4P6XLK1"/>
<evidence type="ECO:0000256" key="7">
    <source>
        <dbReference type="ARBA" id="ARBA00022989"/>
    </source>
</evidence>
<comment type="subcellular location">
    <subcellularLocation>
        <location evidence="1">Golgi apparatus membrane</location>
        <topology evidence="1">Single-pass type II membrane protein</topology>
    </subcellularLocation>
</comment>
<comment type="similarity">
    <text evidence="3">Belongs to the MNN1/MNT family.</text>
</comment>
<evidence type="ECO:0000256" key="5">
    <source>
        <dbReference type="ARBA" id="ARBA00022692"/>
    </source>
</evidence>
<evidence type="ECO:0000256" key="4">
    <source>
        <dbReference type="ARBA" id="ARBA00022679"/>
    </source>
</evidence>
<dbReference type="GO" id="GO:0000026">
    <property type="term" value="F:alpha-1,2-mannosyltransferase activity"/>
    <property type="evidence" value="ECO:0007669"/>
    <property type="project" value="TreeGrafter"/>
</dbReference>
<dbReference type="GO" id="GO:0000139">
    <property type="term" value="C:Golgi membrane"/>
    <property type="evidence" value="ECO:0007669"/>
    <property type="project" value="UniProtKB-SubCell"/>
</dbReference>
<evidence type="ECO:0000256" key="9">
    <source>
        <dbReference type="ARBA" id="ARBA00023136"/>
    </source>
</evidence>
<keyword evidence="11" id="KW-0328">Glycosyltransferase</keyword>
<evidence type="ECO:0000313" key="11">
    <source>
        <dbReference type="EMBL" id="QBM88252.1"/>
    </source>
</evidence>
<keyword evidence="4 11" id="KW-0808">Transferase</keyword>
<keyword evidence="7 10" id="KW-1133">Transmembrane helix</keyword>
<keyword evidence="5 10" id="KW-0812">Transmembrane</keyword>
<evidence type="ECO:0000256" key="2">
    <source>
        <dbReference type="ARBA" id="ARBA00004922"/>
    </source>
</evidence>
<evidence type="ECO:0000256" key="8">
    <source>
        <dbReference type="ARBA" id="ARBA00023034"/>
    </source>
</evidence>
<gene>
    <name evidence="11" type="primary">MPUL0C02180</name>
    <name evidence="11" type="ORF">METSCH_C02180</name>
</gene>
<evidence type="ECO:0000256" key="3">
    <source>
        <dbReference type="ARBA" id="ARBA00009105"/>
    </source>
</evidence>
<evidence type="ECO:0000256" key="6">
    <source>
        <dbReference type="ARBA" id="ARBA00022968"/>
    </source>
</evidence>
<evidence type="ECO:0000256" key="1">
    <source>
        <dbReference type="ARBA" id="ARBA00004323"/>
    </source>
</evidence>
<organism evidence="11 12">
    <name type="scientific">Metschnikowia aff. pulcherrima</name>
    <dbReference type="NCBI Taxonomy" id="2163413"/>
    <lineage>
        <taxon>Eukaryota</taxon>
        <taxon>Fungi</taxon>
        <taxon>Dikarya</taxon>
        <taxon>Ascomycota</taxon>
        <taxon>Saccharomycotina</taxon>
        <taxon>Pichiomycetes</taxon>
        <taxon>Metschnikowiaceae</taxon>
        <taxon>Metschnikowia</taxon>
    </lineage>
</organism>
<accession>A0A4P6XLK1</accession>
<dbReference type="InterPro" id="IPR029044">
    <property type="entry name" value="Nucleotide-diphossugar_trans"/>
</dbReference>
<dbReference type="Gene3D" id="3.90.550.10">
    <property type="entry name" value="Spore Coat Polysaccharide Biosynthesis Protein SpsA, Chain A"/>
    <property type="match status" value="1"/>
</dbReference>
<protein>
    <submittedName>
        <fullName evidence="11">Mannosyltransferase putative</fullName>
    </submittedName>
</protein>
<dbReference type="SUPFAM" id="SSF53448">
    <property type="entry name" value="Nucleotide-diphospho-sugar transferases"/>
    <property type="match status" value="1"/>
</dbReference>
<dbReference type="Pfam" id="PF11051">
    <property type="entry name" value="Mannosyl_trans3"/>
    <property type="match status" value="1"/>
</dbReference>
<dbReference type="GO" id="GO:0046354">
    <property type="term" value="P:mannan biosynthetic process"/>
    <property type="evidence" value="ECO:0007669"/>
    <property type="project" value="UniProtKB-ARBA"/>
</dbReference>
<dbReference type="PANTHER" id="PTHR31646">
    <property type="entry name" value="ALPHA-1,2-MANNOSYLTRANSFERASE MNN2"/>
    <property type="match status" value="1"/>
</dbReference>
<dbReference type="EMBL" id="CP034458">
    <property type="protein sequence ID" value="QBM88252.1"/>
    <property type="molecule type" value="Genomic_DNA"/>
</dbReference>
<proteinExistence type="inferred from homology"/>
<sequence length="692" mass="80150">MISKLLASRTAVALVLVGIILVNLFFVVHNEENTSPVNSKEGLDAAIDKVMSDEYTAALKEELLDAKKLELVELVKEDLRKEYKGKVYDEVQKTVEEKLRLTIEADIRKEMEKDFTKKYFDLRSINYEFLTELKQKYYNDNKERFESLIALESLDLVLENEKGTDQLKQKVAGEIDVLASRKEWYSFVLKDLIQQSAPKMGRLTEKELGPNLRGCQFSTSLPIYDKEMLSRVEFSEERMADFKTNHESLVLKLLMMGAPPANVFNGEGIVISGGGAYMAGAMAAIVQVREMGSRLPIELLINSQQEYDAYICENLGEKFNFRCLIIEDEIGADVVKELKITKFQLKILGLLVTSFDHVIALDADNMPLKNPDLLLTTPKYQETEFLLWPDLWQRTVSLSYYEIAGLRTGEVVKRNGLENGKDLIDYLQKGRDKVHFHDLDGIPDHVSTETGQMVFSKKKHYRAFILALYYNIYGETHYWRMFYQGSPGEGDRDTFVPALHVFNEPYHVVERATWLAGFKRPDGFFQETTIVQYDPETSYNYDQAWKRWLSDKGFDLRMHFNQNNDYTRKLVKEFHGLTHAVPEPEVFFLHVHRPKVNPVFLTNPEGYFDWNKQRNLGKVGEYKSQFGETDWDLKFYTIAQWVACKGIKSEDWWKAVERTQTLVCNSMTEYVEFLKKDSEDKTAQTFVNVVLD</sequence>
<feature type="transmembrane region" description="Helical" evidence="10">
    <location>
        <begin position="12"/>
        <end position="29"/>
    </location>
</feature>
<evidence type="ECO:0000256" key="10">
    <source>
        <dbReference type="SAM" id="Phobius"/>
    </source>
</evidence>